<comment type="similarity">
    <text evidence="1">Belongs to the disease resistance NB-LRR family.</text>
</comment>
<dbReference type="PANTHER" id="PTHR19338">
    <property type="entry name" value="TRANSLOCASE OF INNER MITOCHONDRIAL MEMBRANE 13 HOMOLOG"/>
    <property type="match status" value="1"/>
</dbReference>
<dbReference type="Gene3D" id="3.40.50.300">
    <property type="entry name" value="P-loop containing nucleotide triphosphate hydrolases"/>
    <property type="match status" value="1"/>
</dbReference>
<dbReference type="PANTHER" id="PTHR19338:SF73">
    <property type="entry name" value="DISEASE RESISTANCE PROTEIN RGA2-LIKE"/>
    <property type="match status" value="1"/>
</dbReference>
<dbReference type="InterPro" id="IPR041118">
    <property type="entry name" value="Rx_N"/>
</dbReference>
<dbReference type="InterPro" id="IPR027417">
    <property type="entry name" value="P-loop_NTPase"/>
</dbReference>
<dbReference type="AlphaFoldDB" id="A0A9R1ADJ9"/>
<evidence type="ECO:0000256" key="1">
    <source>
        <dbReference type="ARBA" id="ARBA00008894"/>
    </source>
</evidence>
<reference evidence="8 9" key="1">
    <citation type="submission" date="2017-09" db="EMBL/GenBank/DDBJ databases">
        <authorList>
            <consortium name="International Durum Wheat Genome Sequencing Consortium (IDWGSC)"/>
            <person name="Milanesi L."/>
        </authorList>
    </citation>
    <scope>NUCLEOTIDE SEQUENCE [LARGE SCALE GENOMIC DNA]</scope>
    <source>
        <strain evidence="9">cv. Svevo</strain>
    </source>
</reference>
<organism evidence="8 9">
    <name type="scientific">Triticum turgidum subsp. durum</name>
    <name type="common">Durum wheat</name>
    <name type="synonym">Triticum durum</name>
    <dbReference type="NCBI Taxonomy" id="4567"/>
    <lineage>
        <taxon>Eukaryota</taxon>
        <taxon>Viridiplantae</taxon>
        <taxon>Streptophyta</taxon>
        <taxon>Embryophyta</taxon>
        <taxon>Tracheophyta</taxon>
        <taxon>Spermatophyta</taxon>
        <taxon>Magnoliopsida</taxon>
        <taxon>Liliopsida</taxon>
        <taxon>Poales</taxon>
        <taxon>Poaceae</taxon>
        <taxon>BOP clade</taxon>
        <taxon>Pooideae</taxon>
        <taxon>Triticodae</taxon>
        <taxon>Triticeae</taxon>
        <taxon>Triticinae</taxon>
        <taxon>Triticum</taxon>
    </lineage>
</organism>
<evidence type="ECO:0000256" key="3">
    <source>
        <dbReference type="ARBA" id="ARBA00022737"/>
    </source>
</evidence>
<dbReference type="EMBL" id="LT934124">
    <property type="protein sequence ID" value="VAI94314.1"/>
    <property type="molecule type" value="Genomic_DNA"/>
</dbReference>
<evidence type="ECO:0000259" key="6">
    <source>
        <dbReference type="Pfam" id="PF00931"/>
    </source>
</evidence>
<keyword evidence="4" id="KW-0547">Nucleotide-binding</keyword>
<evidence type="ECO:0000313" key="9">
    <source>
        <dbReference type="Proteomes" id="UP000324705"/>
    </source>
</evidence>
<dbReference type="GO" id="GO:0006952">
    <property type="term" value="P:defense response"/>
    <property type="evidence" value="ECO:0007669"/>
    <property type="project" value="UniProtKB-KW"/>
</dbReference>
<evidence type="ECO:0000256" key="4">
    <source>
        <dbReference type="ARBA" id="ARBA00022741"/>
    </source>
</evidence>
<evidence type="ECO:0000256" key="5">
    <source>
        <dbReference type="ARBA" id="ARBA00022821"/>
    </source>
</evidence>
<feature type="domain" description="NB-ARC" evidence="6">
    <location>
        <begin position="197"/>
        <end position="253"/>
    </location>
</feature>
<sequence length="255" mass="28154">MAMVLDAFASYLADLLTQVDAEDLGMLIGTSDEIEKMGDKLHDLKNFLTDADRRNITDKSVQEWVGQLKRAIYEAADILDLCQLKVVESGTSHVNVGCFDPLVFCMQSFRGCFNPLLLCMKNPSHAHDIGTRIKALNQRLDTIKEQSVAFGFINLGSNEGHSSNMHISRRGNPSHEMSGPDRFSVVGEKIEEDTKSMVAQIMQAGNNVNNNIMVLAIVGVGGVGKTTLAQKVFNHKAIQGEFSKKIWLSIDKKLQ</sequence>
<keyword evidence="3" id="KW-0677">Repeat</keyword>
<dbReference type="Proteomes" id="UP000324705">
    <property type="component" value="Chromosome 7B"/>
</dbReference>
<keyword evidence="5" id="KW-0611">Plant defense</keyword>
<proteinExistence type="inferred from homology"/>
<accession>A0A9R1ADJ9</accession>
<dbReference type="GO" id="GO:0043531">
    <property type="term" value="F:ADP binding"/>
    <property type="evidence" value="ECO:0007669"/>
    <property type="project" value="InterPro"/>
</dbReference>
<dbReference type="SUPFAM" id="SSF52540">
    <property type="entry name" value="P-loop containing nucleoside triphosphate hydrolases"/>
    <property type="match status" value="1"/>
</dbReference>
<evidence type="ECO:0000259" key="7">
    <source>
        <dbReference type="Pfam" id="PF18052"/>
    </source>
</evidence>
<dbReference type="CDD" id="cd14798">
    <property type="entry name" value="RX-CC_like"/>
    <property type="match status" value="1"/>
</dbReference>
<evidence type="ECO:0000313" key="8">
    <source>
        <dbReference type="EMBL" id="VAI94314.1"/>
    </source>
</evidence>
<protein>
    <submittedName>
        <fullName evidence="8">Uncharacterized protein</fullName>
    </submittedName>
</protein>
<gene>
    <name evidence="8" type="ORF">TRITD_7Bv1G233670</name>
</gene>
<evidence type="ECO:0000256" key="2">
    <source>
        <dbReference type="ARBA" id="ARBA00022614"/>
    </source>
</evidence>
<dbReference type="InterPro" id="IPR002182">
    <property type="entry name" value="NB-ARC"/>
</dbReference>
<keyword evidence="9" id="KW-1185">Reference proteome</keyword>
<dbReference type="InterPro" id="IPR038005">
    <property type="entry name" value="RX-like_CC"/>
</dbReference>
<dbReference type="Pfam" id="PF18052">
    <property type="entry name" value="Rx_N"/>
    <property type="match status" value="1"/>
</dbReference>
<name>A0A9R1ADJ9_TRITD</name>
<feature type="domain" description="Disease resistance N-terminal" evidence="7">
    <location>
        <begin position="9"/>
        <end position="90"/>
    </location>
</feature>
<keyword evidence="2" id="KW-0433">Leucine-rich repeat</keyword>
<dbReference type="Pfam" id="PF00931">
    <property type="entry name" value="NB-ARC"/>
    <property type="match status" value="1"/>
</dbReference>
<dbReference type="Gramene" id="TRITD7Bv1G233670.1">
    <property type="protein sequence ID" value="TRITD7Bv1G233670.1"/>
    <property type="gene ID" value="TRITD7Bv1G233670"/>
</dbReference>
<dbReference type="Gene3D" id="1.20.5.4130">
    <property type="match status" value="1"/>
</dbReference>
<dbReference type="OMA" id="SHEMSGP"/>